<feature type="compositionally biased region" description="Basic and acidic residues" evidence="1">
    <location>
        <begin position="103"/>
        <end position="112"/>
    </location>
</feature>
<protein>
    <submittedName>
        <fullName evidence="2">Uncharacterized protein</fullName>
    </submittedName>
</protein>
<dbReference type="AlphaFoldDB" id="S9V3U8"/>
<feature type="compositionally biased region" description="Polar residues" evidence="1">
    <location>
        <begin position="118"/>
        <end position="129"/>
    </location>
</feature>
<sequence>MSSLQLAAKQIHRQATLQPRLCLPAGRTVSLEEGRKLAKLVQDEEERFTSGATQLLDDNASSPVQLEETVSKKIILMRQRQNKEANVRAAVAHAKKQQQRNRISPDDAEKVKGIANSLLKNSDKGNSQHLKGRHERAASHKSRIKKKRH</sequence>
<dbReference type="Proteomes" id="UP000015354">
    <property type="component" value="Unassembled WGS sequence"/>
</dbReference>
<name>S9V3U8_9TRYP</name>
<keyword evidence="3" id="KW-1185">Reference proteome</keyword>
<feature type="region of interest" description="Disordered" evidence="1">
    <location>
        <begin position="93"/>
        <end position="149"/>
    </location>
</feature>
<feature type="compositionally biased region" description="Basic residues" evidence="1">
    <location>
        <begin position="130"/>
        <end position="149"/>
    </location>
</feature>
<comment type="caution">
    <text evidence="2">The sequence shown here is derived from an EMBL/GenBank/DDBJ whole genome shotgun (WGS) entry which is preliminary data.</text>
</comment>
<reference evidence="2 3" key="1">
    <citation type="journal article" date="2013" name="PLoS ONE">
        <title>Predicting the Proteins of Angomonas deanei, Strigomonas culicis and Their Respective Endosymbionts Reveals New Aspects of the Trypanosomatidae Family.</title>
        <authorList>
            <person name="Motta M.C."/>
            <person name="Martins A.C."/>
            <person name="de Souza S.S."/>
            <person name="Catta-Preta C.M."/>
            <person name="Silva R."/>
            <person name="Klein C.C."/>
            <person name="de Almeida L.G."/>
            <person name="de Lima Cunha O."/>
            <person name="Ciapina L.P."/>
            <person name="Brocchi M."/>
            <person name="Colabardini A.C."/>
            <person name="de Araujo Lima B."/>
            <person name="Machado C.R."/>
            <person name="de Almeida Soares C.M."/>
            <person name="Probst C.M."/>
            <person name="de Menezes C.B."/>
            <person name="Thompson C.E."/>
            <person name="Bartholomeu D.C."/>
            <person name="Gradia D.F."/>
            <person name="Pavoni D.P."/>
            <person name="Grisard E.C."/>
            <person name="Fantinatti-Garboggini F."/>
            <person name="Marchini F.K."/>
            <person name="Rodrigues-Luiz G.F."/>
            <person name="Wagner G."/>
            <person name="Goldman G.H."/>
            <person name="Fietto J.L."/>
            <person name="Elias M.C."/>
            <person name="Goldman M.H."/>
            <person name="Sagot M.F."/>
            <person name="Pereira M."/>
            <person name="Stoco P.H."/>
            <person name="de Mendonca-Neto R.P."/>
            <person name="Teixeira S.M."/>
            <person name="Maciel T.E."/>
            <person name="de Oliveira Mendes T.A."/>
            <person name="Urmenyi T.P."/>
            <person name="de Souza W."/>
            <person name="Schenkman S."/>
            <person name="de Vasconcelos A.T."/>
        </authorList>
    </citation>
    <scope>NUCLEOTIDE SEQUENCE [LARGE SCALE GENOMIC DNA]</scope>
</reference>
<dbReference type="OrthoDB" id="250921at2759"/>
<accession>S9V3U8</accession>
<evidence type="ECO:0000313" key="3">
    <source>
        <dbReference type="Proteomes" id="UP000015354"/>
    </source>
</evidence>
<dbReference type="EMBL" id="ATMH01001081">
    <property type="protein sequence ID" value="EPY35593.1"/>
    <property type="molecule type" value="Genomic_DNA"/>
</dbReference>
<evidence type="ECO:0000256" key="1">
    <source>
        <dbReference type="SAM" id="MobiDB-lite"/>
    </source>
</evidence>
<gene>
    <name evidence="2" type="ORF">STCU_01081</name>
</gene>
<organism evidence="2 3">
    <name type="scientific">Strigomonas culicis</name>
    <dbReference type="NCBI Taxonomy" id="28005"/>
    <lineage>
        <taxon>Eukaryota</taxon>
        <taxon>Discoba</taxon>
        <taxon>Euglenozoa</taxon>
        <taxon>Kinetoplastea</taxon>
        <taxon>Metakinetoplastina</taxon>
        <taxon>Trypanosomatida</taxon>
        <taxon>Trypanosomatidae</taxon>
        <taxon>Strigomonadinae</taxon>
        <taxon>Strigomonas</taxon>
    </lineage>
</organism>
<proteinExistence type="predicted"/>
<evidence type="ECO:0000313" key="2">
    <source>
        <dbReference type="EMBL" id="EPY35593.1"/>
    </source>
</evidence>